<dbReference type="Gene3D" id="3.40.50.720">
    <property type="entry name" value="NAD(P)-binding Rossmann-like Domain"/>
    <property type="match status" value="1"/>
</dbReference>
<accession>A0A662DGI6</accession>
<evidence type="ECO:0000259" key="1">
    <source>
        <dbReference type="Pfam" id="PF01408"/>
    </source>
</evidence>
<evidence type="ECO:0000313" key="3">
    <source>
        <dbReference type="EMBL" id="HDN84935.1"/>
    </source>
</evidence>
<name>A0A662DGI6_UNCAE</name>
<gene>
    <name evidence="4" type="ORF">DRI96_03050</name>
    <name evidence="3" type="ORF">ENG47_04175</name>
</gene>
<evidence type="ECO:0000313" key="4">
    <source>
        <dbReference type="EMBL" id="RLE13391.1"/>
    </source>
</evidence>
<feature type="domain" description="GFO/IDH/MocA-like oxidoreductase" evidence="2">
    <location>
        <begin position="132"/>
        <end position="255"/>
    </location>
</feature>
<sequence>MRKIKVAVVGTGIMGKIHAQSYAESGKAKLICVCDLVEEKAKELADKFNCRYTTKIEEIASDSKIKAVSITTPDFAHRETALQMIEAGKDVLIEKPLATSVKDAQDIVNAAKKKGIKLMIDFQNRWNPLLIQTKQTIEKGEVGSPVMGYARLSNPLSVPLKMLSWASKSGPEWFLFPHTIDLVRWLINKEPEEVYATGKKGILKERGIDVYDAIQALVKFEDGVFVTFETSWILPDSWPSLIDFELMLLGSRGRIGIKADEQGIDISADKFSRPFISGFQYAYGKNFGFFKEPIIHFIDCLCENEEPMCSGEDGLIVTKVIEAIVRSIKGEKVIKIER</sequence>
<dbReference type="SUPFAM" id="SSF55347">
    <property type="entry name" value="Glyceraldehyde-3-phosphate dehydrogenase-like, C-terminal domain"/>
    <property type="match status" value="1"/>
</dbReference>
<dbReference type="InterPro" id="IPR000683">
    <property type="entry name" value="Gfo/Idh/MocA-like_OxRdtase_N"/>
</dbReference>
<dbReference type="InterPro" id="IPR036291">
    <property type="entry name" value="NAD(P)-bd_dom_sf"/>
</dbReference>
<dbReference type="InterPro" id="IPR055170">
    <property type="entry name" value="GFO_IDH_MocA-like_dom"/>
</dbReference>
<dbReference type="Gene3D" id="3.30.360.10">
    <property type="entry name" value="Dihydrodipicolinate Reductase, domain 2"/>
    <property type="match status" value="1"/>
</dbReference>
<reference evidence="3" key="2">
    <citation type="journal article" date="2020" name="mSystems">
        <title>Genome- and Community-Level Interaction Insights into Carbon Utilization and Element Cycling Functions of Hydrothermarchaeota in Hydrothermal Sediment.</title>
        <authorList>
            <person name="Zhou Z."/>
            <person name="Liu Y."/>
            <person name="Xu W."/>
            <person name="Pan J."/>
            <person name="Luo Z.H."/>
            <person name="Li M."/>
        </authorList>
    </citation>
    <scope>NUCLEOTIDE SEQUENCE [LARGE SCALE GENOMIC DNA]</scope>
    <source>
        <strain evidence="3">HyVt-219</strain>
    </source>
</reference>
<dbReference type="Proteomes" id="UP000267654">
    <property type="component" value="Unassembled WGS sequence"/>
</dbReference>
<evidence type="ECO:0000313" key="5">
    <source>
        <dbReference type="Proteomes" id="UP000267654"/>
    </source>
</evidence>
<dbReference type="EMBL" id="QMQB01000092">
    <property type="protein sequence ID" value="RLE13391.1"/>
    <property type="molecule type" value="Genomic_DNA"/>
</dbReference>
<dbReference type="PANTHER" id="PTHR43377:SF1">
    <property type="entry name" value="BILIVERDIN REDUCTASE A"/>
    <property type="match status" value="1"/>
</dbReference>
<feature type="domain" description="Gfo/Idh/MocA-like oxidoreductase N-terminal" evidence="1">
    <location>
        <begin position="4"/>
        <end position="121"/>
    </location>
</feature>
<protein>
    <submittedName>
        <fullName evidence="3">Gfo/Idh/MocA family oxidoreductase</fullName>
    </submittedName>
</protein>
<dbReference type="Proteomes" id="UP000885660">
    <property type="component" value="Unassembled WGS sequence"/>
</dbReference>
<dbReference type="PANTHER" id="PTHR43377">
    <property type="entry name" value="BILIVERDIN REDUCTASE A"/>
    <property type="match status" value="1"/>
</dbReference>
<dbReference type="Pfam" id="PF01408">
    <property type="entry name" value="GFO_IDH_MocA"/>
    <property type="match status" value="1"/>
</dbReference>
<evidence type="ECO:0000259" key="2">
    <source>
        <dbReference type="Pfam" id="PF22725"/>
    </source>
</evidence>
<comment type="caution">
    <text evidence="4">The sequence shown here is derived from an EMBL/GenBank/DDBJ whole genome shotgun (WGS) entry which is preliminary data.</text>
</comment>
<dbReference type="AlphaFoldDB" id="A0A662DGI6"/>
<proteinExistence type="predicted"/>
<dbReference type="Pfam" id="PF22725">
    <property type="entry name" value="GFO_IDH_MocA_C3"/>
    <property type="match status" value="1"/>
</dbReference>
<dbReference type="InterPro" id="IPR051450">
    <property type="entry name" value="Gfo/Idh/MocA_Oxidoreductases"/>
</dbReference>
<reference evidence="4 5" key="1">
    <citation type="submission" date="2018-06" db="EMBL/GenBank/DDBJ databases">
        <title>Extensive metabolic versatility and redundancy in microbially diverse, dynamic hydrothermal sediments.</title>
        <authorList>
            <person name="Dombrowski N."/>
            <person name="Teske A."/>
            <person name="Baker B.J."/>
        </authorList>
    </citation>
    <scope>NUCLEOTIDE SEQUENCE [LARGE SCALE GENOMIC DNA]</scope>
    <source>
        <strain evidence="4">B19_G9</strain>
    </source>
</reference>
<dbReference type="EMBL" id="DRBC01000252">
    <property type="protein sequence ID" value="HDN84935.1"/>
    <property type="molecule type" value="Genomic_DNA"/>
</dbReference>
<dbReference type="GO" id="GO:0000166">
    <property type="term" value="F:nucleotide binding"/>
    <property type="evidence" value="ECO:0007669"/>
    <property type="project" value="InterPro"/>
</dbReference>
<dbReference type="SUPFAM" id="SSF51735">
    <property type="entry name" value="NAD(P)-binding Rossmann-fold domains"/>
    <property type="match status" value="1"/>
</dbReference>
<organism evidence="4 5">
    <name type="scientific">Aerophobetes bacterium</name>
    <dbReference type="NCBI Taxonomy" id="2030807"/>
    <lineage>
        <taxon>Bacteria</taxon>
        <taxon>Candidatus Aerophobota</taxon>
    </lineage>
</organism>